<evidence type="ECO:0000313" key="2">
    <source>
        <dbReference type="Proteomes" id="UP000694844"/>
    </source>
</evidence>
<keyword evidence="1" id="KW-0812">Transmembrane</keyword>
<evidence type="ECO:0000256" key="1">
    <source>
        <dbReference type="SAM" id="Phobius"/>
    </source>
</evidence>
<dbReference type="GeneID" id="111103575"/>
<name>A0A8B8AM81_CRAVI</name>
<gene>
    <name evidence="3 4" type="primary">LOC111103575</name>
</gene>
<organism evidence="2 4">
    <name type="scientific">Crassostrea virginica</name>
    <name type="common">Eastern oyster</name>
    <dbReference type="NCBI Taxonomy" id="6565"/>
    <lineage>
        <taxon>Eukaryota</taxon>
        <taxon>Metazoa</taxon>
        <taxon>Spiralia</taxon>
        <taxon>Lophotrochozoa</taxon>
        <taxon>Mollusca</taxon>
        <taxon>Bivalvia</taxon>
        <taxon>Autobranchia</taxon>
        <taxon>Pteriomorphia</taxon>
        <taxon>Ostreida</taxon>
        <taxon>Ostreoidea</taxon>
        <taxon>Ostreidae</taxon>
        <taxon>Crassostrea</taxon>
    </lineage>
</organism>
<accession>A0A8B8AM81</accession>
<dbReference type="KEGG" id="cvn:111103575"/>
<evidence type="ECO:0000313" key="4">
    <source>
        <dbReference type="RefSeq" id="XP_022292642.1"/>
    </source>
</evidence>
<keyword evidence="1" id="KW-1133">Transmembrane helix</keyword>
<feature type="transmembrane region" description="Helical" evidence="1">
    <location>
        <begin position="85"/>
        <end position="106"/>
    </location>
</feature>
<dbReference type="AlphaFoldDB" id="A0A8B8AM81"/>
<protein>
    <submittedName>
        <fullName evidence="3 4">Uncharacterized protein LOC111103575</fullName>
    </submittedName>
</protein>
<dbReference type="RefSeq" id="XP_022292641.1">
    <property type="nucleotide sequence ID" value="XM_022436933.1"/>
</dbReference>
<dbReference type="Gene3D" id="2.170.300.10">
    <property type="entry name" value="Tie2 ligand-binding domain superfamily"/>
    <property type="match status" value="1"/>
</dbReference>
<keyword evidence="2" id="KW-1185">Reference proteome</keyword>
<reference evidence="3 4" key="1">
    <citation type="submission" date="2025-04" db="UniProtKB">
        <authorList>
            <consortium name="RefSeq"/>
        </authorList>
    </citation>
    <scope>IDENTIFICATION</scope>
    <source>
        <tissue evidence="3 4">Whole sample</tissue>
    </source>
</reference>
<keyword evidence="1" id="KW-0472">Membrane</keyword>
<dbReference type="RefSeq" id="XP_022292642.1">
    <property type="nucleotide sequence ID" value="XM_022436934.1"/>
</dbReference>
<proteinExistence type="predicted"/>
<evidence type="ECO:0000313" key="3">
    <source>
        <dbReference type="RefSeq" id="XP_022292641.1"/>
    </source>
</evidence>
<dbReference type="Proteomes" id="UP000694844">
    <property type="component" value="Chromosome 7"/>
</dbReference>
<sequence length="188" mass="21151">MNITACPLGYFGSLCDTPCLPGFYGEYCAGACHPLCSKDECDPKYGCKLTTADIIPGINSEKNLLFETEGVNERVLSQSEFNSSYLLLGMGGITCVFLFVIVLQLCKKSYSRRRKHIHSVSQAENNFHHGFEFHHQEGNQSSCDTVSRSMETAHSPPETKYDDINEILQTRRLFISELANVYDRANYL</sequence>